<accession>A0A2N8P538</accession>
<sequence length="81" mass="9239">MRWHARTLSPLAAGLRSGFISFAGRRFIRGLRLFFPGLFPGAFTGRRLFFRCFGSIVDLHHPHGIAEGLPLFRRHHAEEGH</sequence>
<gene>
    <name evidence="1" type="ORF">AOB60_38940</name>
</gene>
<name>A0A2N8P538_STRNR</name>
<dbReference type="Proteomes" id="UP000236047">
    <property type="component" value="Unassembled WGS sequence"/>
</dbReference>
<reference evidence="2" key="1">
    <citation type="submission" date="2015-09" db="EMBL/GenBank/DDBJ databases">
        <authorList>
            <person name="Graham D.E."/>
            <person name="Mahan K.M."/>
            <person name="Klingeman D.M."/>
            <person name="Fida T."/>
            <person name="Giannone R.J."/>
            <person name="Hettich R.L."/>
            <person name="Parry R.J."/>
            <person name="Spain J.C."/>
        </authorList>
    </citation>
    <scope>NUCLEOTIDE SEQUENCE [LARGE SCALE GENOMIC DNA]</scope>
    <source>
        <strain evidence="2">JCM 4701</strain>
    </source>
</reference>
<keyword evidence="2" id="KW-1185">Reference proteome</keyword>
<dbReference type="EMBL" id="LJSN01000005">
    <property type="protein sequence ID" value="PNE36117.1"/>
    <property type="molecule type" value="Genomic_DNA"/>
</dbReference>
<proteinExistence type="predicted"/>
<comment type="caution">
    <text evidence="1">The sequence shown here is derived from an EMBL/GenBank/DDBJ whole genome shotgun (WGS) entry which is preliminary data.</text>
</comment>
<organism evidence="1 2">
    <name type="scientific">Streptomyces noursei</name>
    <name type="common">Streptomyces albulus</name>
    <dbReference type="NCBI Taxonomy" id="1971"/>
    <lineage>
        <taxon>Bacteria</taxon>
        <taxon>Bacillati</taxon>
        <taxon>Actinomycetota</taxon>
        <taxon>Actinomycetes</taxon>
        <taxon>Kitasatosporales</taxon>
        <taxon>Streptomycetaceae</taxon>
        <taxon>Streptomyces</taxon>
    </lineage>
</organism>
<evidence type="ECO:0000313" key="2">
    <source>
        <dbReference type="Proteomes" id="UP000236047"/>
    </source>
</evidence>
<protein>
    <submittedName>
        <fullName evidence="1">Uncharacterized protein</fullName>
    </submittedName>
</protein>
<dbReference type="AlphaFoldDB" id="A0A2N8P538"/>
<evidence type="ECO:0000313" key="1">
    <source>
        <dbReference type="EMBL" id="PNE36117.1"/>
    </source>
</evidence>